<dbReference type="EMBL" id="AP025698">
    <property type="protein sequence ID" value="BDH79538.1"/>
    <property type="molecule type" value="Genomic_DNA"/>
</dbReference>
<accession>A0ABN6PDI3</accession>
<protein>
    <recommendedName>
        <fullName evidence="3">ATP-binding protein</fullName>
    </recommendedName>
</protein>
<evidence type="ECO:0000313" key="1">
    <source>
        <dbReference type="EMBL" id="BDH79538.1"/>
    </source>
</evidence>
<proteinExistence type="predicted"/>
<dbReference type="SUPFAM" id="SSF52540">
    <property type="entry name" value="P-loop containing nucleoside triphosphate hydrolases"/>
    <property type="match status" value="1"/>
</dbReference>
<dbReference type="InterPro" id="IPR027417">
    <property type="entry name" value="P-loop_NTPase"/>
</dbReference>
<dbReference type="Gene3D" id="3.40.50.300">
    <property type="entry name" value="P-loop containing nucleotide triphosphate hydrolases"/>
    <property type="match status" value="1"/>
</dbReference>
<evidence type="ECO:0000313" key="2">
    <source>
        <dbReference type="Proteomes" id="UP000831817"/>
    </source>
</evidence>
<name>A0ABN6PDI3_9EURY</name>
<keyword evidence="2" id="KW-1185">Reference proteome</keyword>
<dbReference type="GeneID" id="71965434"/>
<evidence type="ECO:0008006" key="3">
    <source>
        <dbReference type="Google" id="ProtNLM"/>
    </source>
</evidence>
<reference evidence="1 2" key="1">
    <citation type="submission" date="2022-04" db="EMBL/GenBank/DDBJ databases">
        <title>Complete genome of Methanothermobacter tenebrarum strain RMAS.</title>
        <authorList>
            <person name="Nakamura K."/>
            <person name="Oshima K."/>
            <person name="Hattori M."/>
            <person name="Kamagata Y."/>
            <person name="Takamizawa K."/>
        </authorList>
    </citation>
    <scope>NUCLEOTIDE SEQUENCE [LARGE SCALE GENOMIC DNA]</scope>
    <source>
        <strain evidence="1 2">RMAS</strain>
    </source>
</reference>
<sequence>MDHKINVPSDNKIFVKTQAYLKLKSVLEDLKYKKGKIVHVIGTPGTGKSANIYKAIDELGLRVYDVECHLKNLSANPQEVLKNIIDNIKESLDVNGEDEAYRRLSAFDAVLFADRFHDSHLIKDDVHGFSEWTLKSRKTPYFYLLCIKEYLRHKKEFKNLNIIFQTAWRLKIGDKKYDIFTDIPIISKMLSKILGMIFTVVRIEYTPKETIKIIKAHLDVEEDRIKKYIRVYGCRPRYILDKVRKV</sequence>
<dbReference type="RefSeq" id="WP_248563884.1">
    <property type="nucleotide sequence ID" value="NZ_AP025698.1"/>
</dbReference>
<gene>
    <name evidence="1" type="ORF">MTTB_09170</name>
</gene>
<organism evidence="1 2">
    <name type="scientific">Methanothermobacter tenebrarum</name>
    <dbReference type="NCBI Taxonomy" id="680118"/>
    <lineage>
        <taxon>Archaea</taxon>
        <taxon>Methanobacteriati</taxon>
        <taxon>Methanobacteriota</taxon>
        <taxon>Methanomada group</taxon>
        <taxon>Methanobacteria</taxon>
        <taxon>Methanobacteriales</taxon>
        <taxon>Methanobacteriaceae</taxon>
        <taxon>Methanothermobacter</taxon>
    </lineage>
</organism>
<dbReference type="Proteomes" id="UP000831817">
    <property type="component" value="Chromosome"/>
</dbReference>